<dbReference type="GO" id="GO:0009055">
    <property type="term" value="F:electron transfer activity"/>
    <property type="evidence" value="ECO:0007669"/>
    <property type="project" value="InterPro"/>
</dbReference>
<comment type="subcellular location">
    <subcellularLocation>
        <location evidence="1">Cell envelope</location>
    </subcellularLocation>
</comment>
<dbReference type="KEGG" id="aup:AsAng_0056910"/>
<dbReference type="InterPro" id="IPR036909">
    <property type="entry name" value="Cyt_c-like_dom_sf"/>
</dbReference>
<feature type="domain" description="Di-haem cytochrome c peroxidase" evidence="5">
    <location>
        <begin position="72"/>
        <end position="270"/>
    </location>
</feature>
<accession>A0A915YKJ0</accession>
<protein>
    <submittedName>
        <fullName evidence="6">Cytochrome-c peroxidase</fullName>
    </submittedName>
</protein>
<dbReference type="Proteomes" id="UP001060919">
    <property type="component" value="Chromosome"/>
</dbReference>
<dbReference type="PANTHER" id="PTHR30600">
    <property type="entry name" value="CYTOCHROME C PEROXIDASE-RELATED"/>
    <property type="match status" value="1"/>
</dbReference>
<evidence type="ECO:0000313" key="6">
    <source>
        <dbReference type="EMBL" id="BDS14909.1"/>
    </source>
</evidence>
<sequence>MKKTYGFAVLLLLPILLSEVGCQQENPHAIDEQLIEQMKNSSYGVGLSYYQLPESNDFASIPQDPNNPLTVEKVELGKLIFHETAFAVNVKFSGSMKAISCATCHNSDAGFQAGMAQGIADGGIGFGTKGEARILDPLCPLDSIDVQETRTPSILNVAYQKVMRWTGSMGATGANEGTEAAWVGLPFAKNHLGYEGVETQSIVALKGHRQEIDPAVVNGTTYKAMFDAAFPSVPVAERYTKKTAGLAIAAYSRTVLANQAPFQQWIRGDYTAMTENQKKGALLFFGKAGCYRCHNGPSLATEGFHALGVKDLYQHDKAPIYNTSIDSVENLGRGGFTGKAADMYRFKVPQLYNVSDSPFEGHGGSFGSAREIIAYKNAGVAENPNVPTSQLSPLFVPLGLTEEEMDQIADFIDEGLHDDDLKRYVPTTLPSGLCFPNADVQSKIDLGCN</sequence>
<dbReference type="AlphaFoldDB" id="A0A915YKJ0"/>
<gene>
    <name evidence="6" type="ORF">AsAng_0056910</name>
</gene>
<proteinExistence type="predicted"/>
<dbReference type="GO" id="GO:0004130">
    <property type="term" value="F:cytochrome-c peroxidase activity"/>
    <property type="evidence" value="ECO:0007669"/>
    <property type="project" value="TreeGrafter"/>
</dbReference>
<dbReference type="EMBL" id="AP026867">
    <property type="protein sequence ID" value="BDS14909.1"/>
    <property type="molecule type" value="Genomic_DNA"/>
</dbReference>
<dbReference type="Gene3D" id="1.10.760.10">
    <property type="entry name" value="Cytochrome c-like domain"/>
    <property type="match status" value="2"/>
</dbReference>
<keyword evidence="3" id="KW-0560">Oxidoreductase</keyword>
<dbReference type="Pfam" id="PF03150">
    <property type="entry name" value="CCP_MauG"/>
    <property type="match status" value="1"/>
</dbReference>
<reference evidence="6" key="1">
    <citation type="submission" date="2022-09" db="EMBL/GenBank/DDBJ databases">
        <title>Aureispira anguillicida sp. nov., isolated from Leptocephalus of Japanese eel Anguilla japonica.</title>
        <authorList>
            <person name="Yuasa K."/>
            <person name="Mekata T."/>
            <person name="Ikunari K."/>
        </authorList>
    </citation>
    <scope>NUCLEOTIDE SEQUENCE</scope>
    <source>
        <strain evidence="6">EL160426</strain>
    </source>
</reference>
<dbReference type="GO" id="GO:0020037">
    <property type="term" value="F:heme binding"/>
    <property type="evidence" value="ECO:0007669"/>
    <property type="project" value="InterPro"/>
</dbReference>
<dbReference type="GO" id="GO:0030313">
    <property type="term" value="C:cell envelope"/>
    <property type="evidence" value="ECO:0007669"/>
    <property type="project" value="UniProtKB-SubCell"/>
</dbReference>
<dbReference type="PANTHER" id="PTHR30600:SF10">
    <property type="entry name" value="BLL6722 PROTEIN"/>
    <property type="match status" value="1"/>
</dbReference>
<name>A0A915YKJ0_9BACT</name>
<evidence type="ECO:0000256" key="2">
    <source>
        <dbReference type="ARBA" id="ARBA00022729"/>
    </source>
</evidence>
<keyword evidence="6" id="KW-0575">Peroxidase</keyword>
<feature type="signal peptide" evidence="4">
    <location>
        <begin position="1"/>
        <end position="23"/>
    </location>
</feature>
<dbReference type="InterPro" id="IPR051395">
    <property type="entry name" value="Cytochrome_c_Peroxidase/MauG"/>
</dbReference>
<dbReference type="RefSeq" id="WP_264790111.1">
    <property type="nucleotide sequence ID" value="NZ_AP026867.1"/>
</dbReference>
<evidence type="ECO:0000256" key="1">
    <source>
        <dbReference type="ARBA" id="ARBA00004196"/>
    </source>
</evidence>
<dbReference type="SUPFAM" id="SSF46626">
    <property type="entry name" value="Cytochrome c"/>
    <property type="match status" value="2"/>
</dbReference>
<organism evidence="6 7">
    <name type="scientific">Aureispira anguillae</name>
    <dbReference type="NCBI Taxonomy" id="2864201"/>
    <lineage>
        <taxon>Bacteria</taxon>
        <taxon>Pseudomonadati</taxon>
        <taxon>Bacteroidota</taxon>
        <taxon>Saprospiria</taxon>
        <taxon>Saprospirales</taxon>
        <taxon>Saprospiraceae</taxon>
        <taxon>Aureispira</taxon>
    </lineage>
</organism>
<evidence type="ECO:0000313" key="7">
    <source>
        <dbReference type="Proteomes" id="UP001060919"/>
    </source>
</evidence>
<keyword evidence="2 4" id="KW-0732">Signal</keyword>
<evidence type="ECO:0000256" key="3">
    <source>
        <dbReference type="ARBA" id="ARBA00023002"/>
    </source>
</evidence>
<dbReference type="InterPro" id="IPR004852">
    <property type="entry name" value="Di-haem_cyt_c_peroxidsae"/>
</dbReference>
<feature type="chain" id="PRO_5037504376" evidence="4">
    <location>
        <begin position="24"/>
        <end position="449"/>
    </location>
</feature>
<evidence type="ECO:0000259" key="5">
    <source>
        <dbReference type="Pfam" id="PF03150"/>
    </source>
</evidence>
<evidence type="ECO:0000256" key="4">
    <source>
        <dbReference type="SAM" id="SignalP"/>
    </source>
</evidence>
<keyword evidence="7" id="KW-1185">Reference proteome</keyword>